<accession>A0ABV9P713</accession>
<feature type="transmembrane region" description="Helical" evidence="1">
    <location>
        <begin position="212"/>
        <end position="233"/>
    </location>
</feature>
<evidence type="ECO:0000313" key="3">
    <source>
        <dbReference type="Proteomes" id="UP001595885"/>
    </source>
</evidence>
<evidence type="ECO:0008006" key="4">
    <source>
        <dbReference type="Google" id="ProtNLM"/>
    </source>
</evidence>
<feature type="transmembrane region" description="Helical" evidence="1">
    <location>
        <begin position="270"/>
        <end position="291"/>
    </location>
</feature>
<protein>
    <recommendedName>
        <fullName evidence="4">DoxX family membrane protein</fullName>
    </recommendedName>
</protein>
<name>A0ABV9P713_9FLAO</name>
<feature type="transmembrane region" description="Helical" evidence="1">
    <location>
        <begin position="142"/>
        <end position="165"/>
    </location>
</feature>
<dbReference type="Proteomes" id="UP001595885">
    <property type="component" value="Unassembled WGS sequence"/>
</dbReference>
<evidence type="ECO:0000313" key="2">
    <source>
        <dbReference type="EMBL" id="MFC4740175.1"/>
    </source>
</evidence>
<comment type="caution">
    <text evidence="2">The sequence shown here is derived from an EMBL/GenBank/DDBJ whole genome shotgun (WGS) entry which is preliminary data.</text>
</comment>
<organism evidence="2 3">
    <name type="scientific">Flavobacterium ponti</name>
    <dbReference type="NCBI Taxonomy" id="665133"/>
    <lineage>
        <taxon>Bacteria</taxon>
        <taxon>Pseudomonadati</taxon>
        <taxon>Bacteroidota</taxon>
        <taxon>Flavobacteriia</taxon>
        <taxon>Flavobacteriales</taxon>
        <taxon>Flavobacteriaceae</taxon>
        <taxon>Flavobacterium</taxon>
    </lineage>
</organism>
<dbReference type="EMBL" id="JBHSGW010000025">
    <property type="protein sequence ID" value="MFC4740175.1"/>
    <property type="molecule type" value="Genomic_DNA"/>
</dbReference>
<feature type="transmembrane region" description="Helical" evidence="1">
    <location>
        <begin position="68"/>
        <end position="87"/>
    </location>
</feature>
<feature type="transmembrane region" description="Helical" evidence="1">
    <location>
        <begin position="27"/>
        <end position="48"/>
    </location>
</feature>
<feature type="transmembrane region" description="Helical" evidence="1">
    <location>
        <begin position="115"/>
        <end position="130"/>
    </location>
</feature>
<keyword evidence="1" id="KW-0812">Transmembrane</keyword>
<gene>
    <name evidence="2" type="ORF">ACFO3U_09235</name>
</gene>
<keyword evidence="1" id="KW-0472">Membrane</keyword>
<keyword evidence="3" id="KW-1185">Reference proteome</keyword>
<keyword evidence="1" id="KW-1133">Transmembrane helix</keyword>
<evidence type="ECO:0000256" key="1">
    <source>
        <dbReference type="SAM" id="Phobius"/>
    </source>
</evidence>
<reference evidence="3" key="1">
    <citation type="journal article" date="2019" name="Int. J. Syst. Evol. Microbiol.">
        <title>The Global Catalogue of Microorganisms (GCM) 10K type strain sequencing project: providing services to taxonomists for standard genome sequencing and annotation.</title>
        <authorList>
            <consortium name="The Broad Institute Genomics Platform"/>
            <consortium name="The Broad Institute Genome Sequencing Center for Infectious Disease"/>
            <person name="Wu L."/>
            <person name="Ma J."/>
        </authorList>
    </citation>
    <scope>NUCLEOTIDE SEQUENCE [LARGE SCALE GENOMIC DNA]</scope>
    <source>
        <strain evidence="3">CCUG 50349</strain>
    </source>
</reference>
<dbReference type="RefSeq" id="WP_379741013.1">
    <property type="nucleotide sequence ID" value="NZ_JBHSGW010000025.1"/>
</dbReference>
<proteinExistence type="predicted"/>
<feature type="transmembrane region" description="Helical" evidence="1">
    <location>
        <begin position="92"/>
        <end position="109"/>
    </location>
</feature>
<sequence length="392" mass="46470">MEKSLKGINLQFLDKIDTYKINKKAEVIIKLTSAFWFITKIASYKLWISNRIFPLSPAFDFLENIPNFIHLSLFILFLTGITLVFIFPNKKILFVGILLMEIFTCLLDQNRWQPYEYQFILTFVFFLFYHKNKKQFLNYFAFLLLVIYLNSGLHKLNGSFLYTVWENMILHRFFGFEHELIKNSGLHYFGLLLGLIEVLAALGLFFKQTQKISAIALIGMHLFIIAMISPFGLNYNSIVWPWNILMILFLYVVFISNYPIKISFKKIIEGYNFVLFVLIGIMPFFCFLGIWDNFLSFNLYSGGTKYLEICVENPKELKKIEVYKFKKGKFCDDKVAISVHDWSLKELNITVYPERRILIDVIKKWKKQNPNCKATFYIYSYPYKKENIETFQ</sequence>
<feature type="transmembrane region" description="Helical" evidence="1">
    <location>
        <begin position="185"/>
        <end position="205"/>
    </location>
</feature>
<feature type="transmembrane region" description="Helical" evidence="1">
    <location>
        <begin position="239"/>
        <end position="258"/>
    </location>
</feature>